<dbReference type="GO" id="GO:0030688">
    <property type="term" value="C:preribosome, small subunit precursor"/>
    <property type="evidence" value="ECO:0007669"/>
    <property type="project" value="TreeGrafter"/>
</dbReference>
<dbReference type="OrthoDB" id="5852896at2759"/>
<feature type="compositionally biased region" description="Polar residues" evidence="2">
    <location>
        <begin position="307"/>
        <end position="319"/>
    </location>
</feature>
<dbReference type="FunCoup" id="A0A0D2ANT7">
    <property type="interactions" value="426"/>
</dbReference>
<keyword evidence="4" id="KW-1185">Reference proteome</keyword>
<comment type="similarity">
    <text evidence="1">Belongs to the LTV1 family.</text>
</comment>
<dbReference type="Proteomes" id="UP000053259">
    <property type="component" value="Unassembled WGS sequence"/>
</dbReference>
<evidence type="ECO:0008006" key="5">
    <source>
        <dbReference type="Google" id="ProtNLM"/>
    </source>
</evidence>
<feature type="region of interest" description="Disordered" evidence="2">
    <location>
        <begin position="303"/>
        <end position="335"/>
    </location>
</feature>
<dbReference type="GO" id="GO:0042274">
    <property type="term" value="P:ribosomal small subunit biogenesis"/>
    <property type="evidence" value="ECO:0007669"/>
    <property type="project" value="InterPro"/>
</dbReference>
<feature type="compositionally biased region" description="Basic and acidic residues" evidence="2">
    <location>
        <begin position="274"/>
        <end position="283"/>
    </location>
</feature>
<accession>A0A0D2ANT7</accession>
<dbReference type="EMBL" id="KN847560">
    <property type="protein sequence ID" value="KIW00794.1"/>
    <property type="molecule type" value="Genomic_DNA"/>
</dbReference>
<evidence type="ECO:0000256" key="2">
    <source>
        <dbReference type="SAM" id="MobiDB-lite"/>
    </source>
</evidence>
<dbReference type="RefSeq" id="XP_016210663.1">
    <property type="nucleotide sequence ID" value="XM_016361584.1"/>
</dbReference>
<dbReference type="HOGENOM" id="CLU_028555_1_0_1"/>
<dbReference type="GO" id="GO:0005829">
    <property type="term" value="C:cytosol"/>
    <property type="evidence" value="ECO:0007669"/>
    <property type="project" value="TreeGrafter"/>
</dbReference>
<feature type="compositionally biased region" description="Basic and acidic residues" evidence="2">
    <location>
        <begin position="245"/>
        <end position="262"/>
    </location>
</feature>
<dbReference type="PANTHER" id="PTHR21531:SF0">
    <property type="entry name" value="PROTEIN LTV1 HOMOLOG"/>
    <property type="match status" value="1"/>
</dbReference>
<protein>
    <recommendedName>
        <fullName evidence="5">Low temperature viability protein</fullName>
    </recommendedName>
</protein>
<evidence type="ECO:0000256" key="1">
    <source>
        <dbReference type="ARBA" id="ARBA00009078"/>
    </source>
</evidence>
<feature type="region of interest" description="Disordered" evidence="2">
    <location>
        <begin position="217"/>
        <end position="286"/>
    </location>
</feature>
<evidence type="ECO:0000313" key="3">
    <source>
        <dbReference type="EMBL" id="KIW00794.1"/>
    </source>
</evidence>
<dbReference type="AlphaFoldDB" id="A0A0D2ANT7"/>
<feature type="region of interest" description="Disordered" evidence="2">
    <location>
        <begin position="362"/>
        <end position="390"/>
    </location>
</feature>
<dbReference type="GO" id="GO:0005634">
    <property type="term" value="C:nucleus"/>
    <property type="evidence" value="ECO:0007669"/>
    <property type="project" value="TreeGrafter"/>
</dbReference>
<reference evidence="3 4" key="1">
    <citation type="submission" date="2015-01" db="EMBL/GenBank/DDBJ databases">
        <title>The Genome Sequence of Ochroconis gallopava CBS43764.</title>
        <authorList>
            <consortium name="The Broad Institute Genomics Platform"/>
            <person name="Cuomo C."/>
            <person name="de Hoog S."/>
            <person name="Gorbushina A."/>
            <person name="Stielow B."/>
            <person name="Teixiera M."/>
            <person name="Abouelleil A."/>
            <person name="Chapman S.B."/>
            <person name="Priest M."/>
            <person name="Young S.K."/>
            <person name="Wortman J."/>
            <person name="Nusbaum C."/>
            <person name="Birren B."/>
        </authorList>
    </citation>
    <scope>NUCLEOTIDE SEQUENCE [LARGE SCALE GENOMIC DNA]</scope>
    <source>
        <strain evidence="3 4">CBS 43764</strain>
    </source>
</reference>
<sequence length="450" mass="50020">MPRRKFINKRDATTFSLVFRSQDDPKIHDADASDMVFTEKTDLNRIKKLRDDASGHVDHDARSKIKHRGELEEEFGLSVRANEGEAANYGIYFDDTEYDYMQHMRELGTSTEAHFIEAPLKSKKPKSKLEDALRDLDIKSESGISHASSVASTAQSLLPEDMLPSEFVRPRTYQDQQNVPDSIAGFQPDMDPRLREVLEALDDEAYVDDDEDIFEALAADAEEVDPDEWGQTNWEANEDDDEGWESDRTVRADESTPKEKALDSNSGVPLPHSEPPDDAHGDGDWMAEFSKFKKDAKLGPAQKRLDLQSSAITGASSLVSGRKKKRKGALTSTSGYSMTSSVLARTEGQSILDARFDKIEEEYGEDDAGDDTASMFSGVSGMTGMSRASSQAPQLVRSDFNAIMSEFLQNHSQVGKHQKRVRVGTAKTGLEQLDEIRKGLGPARIKSSLR</sequence>
<dbReference type="Pfam" id="PF04180">
    <property type="entry name" value="LTV"/>
    <property type="match status" value="1"/>
</dbReference>
<dbReference type="GO" id="GO:0000056">
    <property type="term" value="P:ribosomal small subunit export from nucleus"/>
    <property type="evidence" value="ECO:0007669"/>
    <property type="project" value="TreeGrafter"/>
</dbReference>
<dbReference type="STRING" id="253628.A0A0D2ANT7"/>
<dbReference type="GeneID" id="27315746"/>
<dbReference type="InParanoid" id="A0A0D2ANT7"/>
<dbReference type="VEuPathDB" id="FungiDB:PV09_07773"/>
<dbReference type="PANTHER" id="PTHR21531">
    <property type="entry name" value="LOW-TEMPERATURE VIABILITY PROTEIN LTV1-RELATED"/>
    <property type="match status" value="1"/>
</dbReference>
<evidence type="ECO:0000313" key="4">
    <source>
        <dbReference type="Proteomes" id="UP000053259"/>
    </source>
</evidence>
<organism evidence="3 4">
    <name type="scientific">Verruconis gallopava</name>
    <dbReference type="NCBI Taxonomy" id="253628"/>
    <lineage>
        <taxon>Eukaryota</taxon>
        <taxon>Fungi</taxon>
        <taxon>Dikarya</taxon>
        <taxon>Ascomycota</taxon>
        <taxon>Pezizomycotina</taxon>
        <taxon>Dothideomycetes</taxon>
        <taxon>Pleosporomycetidae</taxon>
        <taxon>Venturiales</taxon>
        <taxon>Sympoventuriaceae</taxon>
        <taxon>Verruconis</taxon>
    </lineage>
</organism>
<proteinExistence type="inferred from homology"/>
<name>A0A0D2ANT7_9PEZI</name>
<dbReference type="InterPro" id="IPR007307">
    <property type="entry name" value="Ltv1"/>
</dbReference>
<gene>
    <name evidence="3" type="ORF">PV09_07773</name>
</gene>
<feature type="compositionally biased region" description="Acidic residues" evidence="2">
    <location>
        <begin position="217"/>
        <end position="228"/>
    </location>
</feature>